<keyword evidence="6 9" id="KW-0812">Transmembrane</keyword>
<dbReference type="STRING" id="980561.A1359_01970"/>
<dbReference type="EMBL" id="LUUI01000160">
    <property type="protein sequence ID" value="OAI10080.1"/>
    <property type="molecule type" value="Genomic_DNA"/>
</dbReference>
<evidence type="ECO:0000256" key="9">
    <source>
        <dbReference type="SAM" id="Phobius"/>
    </source>
</evidence>
<dbReference type="GO" id="GO:0015627">
    <property type="term" value="C:type II protein secretion system complex"/>
    <property type="evidence" value="ECO:0007669"/>
    <property type="project" value="InterPro"/>
</dbReference>
<feature type="transmembrane region" description="Helical" evidence="9">
    <location>
        <begin position="12"/>
        <end position="31"/>
    </location>
</feature>
<dbReference type="NCBIfam" id="TIGR02532">
    <property type="entry name" value="IV_pilin_GFxxxE"/>
    <property type="match status" value="1"/>
</dbReference>
<dbReference type="AlphaFoldDB" id="A0A177MYM9"/>
<organism evidence="10 11">
    <name type="scientific">Methylomonas lenta</name>
    <dbReference type="NCBI Taxonomy" id="980561"/>
    <lineage>
        <taxon>Bacteria</taxon>
        <taxon>Pseudomonadati</taxon>
        <taxon>Pseudomonadota</taxon>
        <taxon>Gammaproteobacteria</taxon>
        <taxon>Methylococcales</taxon>
        <taxon>Methylococcaceae</taxon>
        <taxon>Methylomonas</taxon>
    </lineage>
</organism>
<accession>A0A177MYM9</accession>
<proteinExistence type="inferred from homology"/>
<comment type="caution">
    <text evidence="10">The sequence shown here is derived from an EMBL/GenBank/DDBJ whole genome shotgun (WGS) entry which is preliminary data.</text>
</comment>
<keyword evidence="3" id="KW-1003">Cell membrane</keyword>
<evidence type="ECO:0000256" key="8">
    <source>
        <dbReference type="ARBA" id="ARBA00023136"/>
    </source>
</evidence>
<dbReference type="PROSITE" id="PS00409">
    <property type="entry name" value="PROKAR_NTER_METHYL"/>
    <property type="match status" value="1"/>
</dbReference>
<keyword evidence="8 9" id="KW-0472">Membrane</keyword>
<dbReference type="InterPro" id="IPR010052">
    <property type="entry name" value="T2SS_protein-GspI"/>
</dbReference>
<dbReference type="PANTHER" id="PTHR38779:SF2">
    <property type="entry name" value="TYPE II SECRETION SYSTEM PROTEIN I-RELATED"/>
    <property type="match status" value="1"/>
</dbReference>
<evidence type="ECO:0000256" key="4">
    <source>
        <dbReference type="ARBA" id="ARBA00022481"/>
    </source>
</evidence>
<evidence type="ECO:0000256" key="1">
    <source>
        <dbReference type="ARBA" id="ARBA00004377"/>
    </source>
</evidence>
<sequence>MRPPKGFSLLEILVAFSIMAVALTIVLRIFGSGVNAAVVSEDYTIAVQIAESLMARTGIETPLQAGEITGSEADKYDWLIRISPVAGPAETMPRFKSQQQESSETNLQLMLVTVRVSWGDDQTKQRSFELTSLRLFRDAPL</sequence>
<evidence type="ECO:0000256" key="5">
    <source>
        <dbReference type="ARBA" id="ARBA00022519"/>
    </source>
</evidence>
<protein>
    <submittedName>
        <fullName evidence="10">General secretion pathway protein GspH</fullName>
    </submittedName>
</protein>
<evidence type="ECO:0000256" key="3">
    <source>
        <dbReference type="ARBA" id="ARBA00022475"/>
    </source>
</evidence>
<keyword evidence="7 9" id="KW-1133">Transmembrane helix</keyword>
<keyword evidence="4" id="KW-0488">Methylation</keyword>
<dbReference type="Proteomes" id="UP000078476">
    <property type="component" value="Unassembled WGS sequence"/>
</dbReference>
<evidence type="ECO:0000313" key="10">
    <source>
        <dbReference type="EMBL" id="OAI10080.1"/>
    </source>
</evidence>
<evidence type="ECO:0000256" key="2">
    <source>
        <dbReference type="ARBA" id="ARBA00008358"/>
    </source>
</evidence>
<reference evidence="10 11" key="1">
    <citation type="submission" date="2016-03" db="EMBL/GenBank/DDBJ databases">
        <authorList>
            <person name="Ploux O."/>
        </authorList>
    </citation>
    <scope>NUCLEOTIDE SEQUENCE [LARGE SCALE GENOMIC DNA]</scope>
    <source>
        <strain evidence="10 11">R-45370</strain>
    </source>
</reference>
<gene>
    <name evidence="10" type="ORF">A1359_01970</name>
</gene>
<dbReference type="Pfam" id="PF07963">
    <property type="entry name" value="N_methyl"/>
    <property type="match status" value="1"/>
</dbReference>
<dbReference type="GO" id="GO:0015628">
    <property type="term" value="P:protein secretion by the type II secretion system"/>
    <property type="evidence" value="ECO:0007669"/>
    <property type="project" value="InterPro"/>
</dbReference>
<dbReference type="InterPro" id="IPR012902">
    <property type="entry name" value="N_methyl_site"/>
</dbReference>
<evidence type="ECO:0000256" key="7">
    <source>
        <dbReference type="ARBA" id="ARBA00022989"/>
    </source>
</evidence>
<dbReference type="RefSeq" id="WP_066987655.1">
    <property type="nucleotide sequence ID" value="NZ_LUUI01000160.1"/>
</dbReference>
<dbReference type="PANTHER" id="PTHR38779">
    <property type="entry name" value="TYPE II SECRETION SYSTEM PROTEIN I-RELATED"/>
    <property type="match status" value="1"/>
</dbReference>
<dbReference type="OrthoDB" id="7864109at2"/>
<dbReference type="GO" id="GO:0005886">
    <property type="term" value="C:plasma membrane"/>
    <property type="evidence" value="ECO:0007669"/>
    <property type="project" value="UniProtKB-SubCell"/>
</dbReference>
<comment type="subcellular location">
    <subcellularLocation>
        <location evidence="1">Cell inner membrane</location>
        <topology evidence="1">Single-pass membrane protein</topology>
    </subcellularLocation>
</comment>
<keyword evidence="11" id="KW-1185">Reference proteome</keyword>
<comment type="similarity">
    <text evidence="2">Belongs to the GSP I family.</text>
</comment>
<keyword evidence="5" id="KW-0997">Cell inner membrane</keyword>
<name>A0A177MYM9_9GAMM</name>
<evidence type="ECO:0000313" key="11">
    <source>
        <dbReference type="Proteomes" id="UP000078476"/>
    </source>
</evidence>
<evidence type="ECO:0000256" key="6">
    <source>
        <dbReference type="ARBA" id="ARBA00022692"/>
    </source>
</evidence>